<dbReference type="PANTHER" id="PTHR35779:SF1">
    <property type="entry name" value="PH-RESPONSE REGULATOR PROTEIN PALH_RIM21"/>
    <property type="match status" value="1"/>
</dbReference>
<evidence type="ECO:0000256" key="4">
    <source>
        <dbReference type="ARBA" id="ARBA00023136"/>
    </source>
</evidence>
<evidence type="ECO:0000256" key="3">
    <source>
        <dbReference type="ARBA" id="ARBA00022989"/>
    </source>
</evidence>
<dbReference type="AlphaFoldDB" id="G8JQM2"/>
<dbReference type="RefSeq" id="XP_003645823.1">
    <property type="nucleotide sequence ID" value="XM_003645775.1"/>
</dbReference>
<dbReference type="KEGG" id="erc:Ecym_3528"/>
<dbReference type="EMBL" id="CP002499">
    <property type="protein sequence ID" value="AET39006.1"/>
    <property type="molecule type" value="Genomic_DNA"/>
</dbReference>
<dbReference type="Proteomes" id="UP000006790">
    <property type="component" value="Chromosome 3"/>
</dbReference>
<dbReference type="InParanoid" id="G8JQM2"/>
<evidence type="ECO:0000256" key="7">
    <source>
        <dbReference type="SAM" id="MobiDB-lite"/>
    </source>
</evidence>
<dbReference type="GO" id="GO:0044088">
    <property type="term" value="P:regulation of vacuole organization"/>
    <property type="evidence" value="ECO:0007669"/>
    <property type="project" value="EnsemblFungi"/>
</dbReference>
<evidence type="ECO:0000256" key="2">
    <source>
        <dbReference type="ARBA" id="ARBA00022692"/>
    </source>
</evidence>
<dbReference type="InterPro" id="IPR014844">
    <property type="entry name" value="PalH"/>
</dbReference>
<dbReference type="GO" id="GO:0030437">
    <property type="term" value="P:ascospore formation"/>
    <property type="evidence" value="ECO:0007669"/>
    <property type="project" value="EnsemblFungi"/>
</dbReference>
<comment type="subcellular location">
    <subcellularLocation>
        <location evidence="1">Membrane</location>
        <topology evidence="1">Multi-pass membrane protein</topology>
    </subcellularLocation>
</comment>
<evidence type="ECO:0000256" key="1">
    <source>
        <dbReference type="ARBA" id="ARBA00004141"/>
    </source>
</evidence>
<evidence type="ECO:0000256" key="8">
    <source>
        <dbReference type="SAM" id="Phobius"/>
    </source>
</evidence>
<dbReference type="eggNOG" id="ENOG502QWMT">
    <property type="taxonomic scope" value="Eukaryota"/>
</dbReference>
<feature type="transmembrane region" description="Helical" evidence="8">
    <location>
        <begin position="130"/>
        <end position="151"/>
    </location>
</feature>
<dbReference type="GO" id="GO:0009272">
    <property type="term" value="P:fungal-type cell wall biogenesis"/>
    <property type="evidence" value="ECO:0007669"/>
    <property type="project" value="EnsemblFungi"/>
</dbReference>
<dbReference type="FunCoup" id="G8JQM2">
    <property type="interactions" value="54"/>
</dbReference>
<dbReference type="STRING" id="931890.G8JQM2"/>
<evidence type="ECO:0000256" key="6">
    <source>
        <dbReference type="ARBA" id="ARBA00040155"/>
    </source>
</evidence>
<sequence length="514" mass="58145">MVKRTRWRYAPATHNYSGVGGIALGEGILVADFLPNLYSQASSVEFDAFTDMGDPIYSTFMKHLDSAPLLEQVESDWKIYVSSDFDGGPFKYSIYPILYSFMSNLVITVGLTVIVFFNVRKKPYRGVSKLLRVGSLLACVNLIVFILKAMIRLYHHYSDSGVVPMNEVLNMLWTDTAFTSVDLVAVFIFQLCQVQTVMRCFDRVQEKRLVSLCGIILAVVTQVLWAIPPFSEAVSGHFMPLETDGDMDILSPFVYLVRIAQSGIYASLVCLQIFTKRKLCVKGPQIIMLTVLTLFVVLLQPTFFIVDVTNVWIDNLSEIFTTTCYMASTVIVWEWNDRLSVLEGKKQAQSILGRPVYEDEEQGYYFAKYALKVQTAVTRGRTNNAESDHVNEDRRLTGGDDSSSNVLDSSSQTRDEYPPIHIQEGEQPTIVAFNKPQRIWDKAHYILDSIVYYTDKIIVKELGNFTSSLSSKSTADGEEQRHRVRKRVGLDRTNNVYVYKTKDVVFDSASDING</sequence>
<feature type="transmembrane region" description="Helical" evidence="8">
    <location>
        <begin position="171"/>
        <end position="189"/>
    </location>
</feature>
<proteinExistence type="inferred from homology"/>
<dbReference type="GO" id="GO:0071469">
    <property type="term" value="P:cellular response to alkaline pH"/>
    <property type="evidence" value="ECO:0007669"/>
    <property type="project" value="EnsemblFungi"/>
</dbReference>
<dbReference type="GO" id="GO:0005886">
    <property type="term" value="C:plasma membrane"/>
    <property type="evidence" value="ECO:0007669"/>
    <property type="project" value="EnsemblFungi"/>
</dbReference>
<feature type="transmembrane region" description="Helical" evidence="8">
    <location>
        <begin position="250"/>
        <end position="274"/>
    </location>
</feature>
<keyword evidence="4 8" id="KW-0472">Membrane</keyword>
<evidence type="ECO:0000313" key="9">
    <source>
        <dbReference type="EMBL" id="AET39006.1"/>
    </source>
</evidence>
<dbReference type="OrthoDB" id="5393256at2759"/>
<dbReference type="Pfam" id="PF08733">
    <property type="entry name" value="PalH"/>
    <property type="match status" value="1"/>
</dbReference>
<name>G8JQM2_ERECY</name>
<feature type="transmembrane region" description="Helical" evidence="8">
    <location>
        <begin position="286"/>
        <end position="306"/>
    </location>
</feature>
<evidence type="ECO:0000256" key="5">
    <source>
        <dbReference type="ARBA" id="ARBA00038109"/>
    </source>
</evidence>
<gene>
    <name evidence="9" type="ordered locus">Ecym_3528</name>
</gene>
<keyword evidence="2 8" id="KW-0812">Transmembrane</keyword>
<dbReference type="GeneID" id="11469101"/>
<feature type="compositionally biased region" description="Basic and acidic residues" evidence="7">
    <location>
        <begin position="386"/>
        <end position="398"/>
    </location>
</feature>
<keyword evidence="3 8" id="KW-1133">Transmembrane helix</keyword>
<evidence type="ECO:0000313" key="10">
    <source>
        <dbReference type="Proteomes" id="UP000006790"/>
    </source>
</evidence>
<reference evidence="10" key="1">
    <citation type="journal article" date="2012" name="G3 (Bethesda)">
        <title>Pichia sorbitophila, an interspecies yeast hybrid reveals early steps of genome resolution following polyploidization.</title>
        <authorList>
            <person name="Leh Louis V."/>
            <person name="Despons L."/>
            <person name="Friedrich A."/>
            <person name="Martin T."/>
            <person name="Durrens P."/>
            <person name="Casaregola S."/>
            <person name="Neuveglise C."/>
            <person name="Fairhead C."/>
            <person name="Marck C."/>
            <person name="Cruz J.A."/>
            <person name="Straub M.L."/>
            <person name="Kugler V."/>
            <person name="Sacerdot C."/>
            <person name="Uzunov Z."/>
            <person name="Thierry A."/>
            <person name="Weiss S."/>
            <person name="Bleykasten C."/>
            <person name="De Montigny J."/>
            <person name="Jacques N."/>
            <person name="Jung P."/>
            <person name="Lemaire M."/>
            <person name="Mallet S."/>
            <person name="Morel G."/>
            <person name="Richard G.F."/>
            <person name="Sarkar A."/>
            <person name="Savel G."/>
            <person name="Schacherer J."/>
            <person name="Seret M.L."/>
            <person name="Talla E."/>
            <person name="Samson G."/>
            <person name="Jubin C."/>
            <person name="Poulain J."/>
            <person name="Vacherie B."/>
            <person name="Barbe V."/>
            <person name="Pelletier E."/>
            <person name="Sherman D.J."/>
            <person name="Westhof E."/>
            <person name="Weissenbach J."/>
            <person name="Baret P.V."/>
            <person name="Wincker P."/>
            <person name="Gaillardin C."/>
            <person name="Dujon B."/>
            <person name="Souciet J.L."/>
        </authorList>
    </citation>
    <scope>NUCLEOTIDE SEQUENCE [LARGE SCALE GENOMIC DNA]</scope>
    <source>
        <strain evidence="10">CBS 270.75 / DBVPG 7215 / KCTC 17166 / NRRL Y-17582</strain>
    </source>
</reference>
<comment type="similarity">
    <text evidence="5">Belongs to the palH/RIM21 family.</text>
</comment>
<feature type="region of interest" description="Disordered" evidence="7">
    <location>
        <begin position="382"/>
        <end position="419"/>
    </location>
</feature>
<protein>
    <recommendedName>
        <fullName evidence="6">pH-response regulator protein palH/RIM21</fullName>
    </recommendedName>
</protein>
<accession>G8JQM2</accession>
<feature type="transmembrane region" description="Helical" evidence="8">
    <location>
        <begin position="209"/>
        <end position="230"/>
    </location>
</feature>
<feature type="compositionally biased region" description="Low complexity" evidence="7">
    <location>
        <begin position="400"/>
        <end position="411"/>
    </location>
</feature>
<dbReference type="GO" id="GO:0001403">
    <property type="term" value="P:invasive growth in response to glucose limitation"/>
    <property type="evidence" value="ECO:0007669"/>
    <property type="project" value="EnsemblFungi"/>
</dbReference>
<dbReference type="HOGENOM" id="CLU_026111_0_0_1"/>
<feature type="transmembrane region" description="Helical" evidence="8">
    <location>
        <begin position="97"/>
        <end position="118"/>
    </location>
</feature>
<keyword evidence="10" id="KW-1185">Reference proteome</keyword>
<dbReference type="PANTHER" id="PTHR35779">
    <property type="entry name" value="PH-RESPONSE REGULATOR PROTEIN PALH/RIM21"/>
    <property type="match status" value="1"/>
</dbReference>
<organism evidence="9 10">
    <name type="scientific">Eremothecium cymbalariae (strain CBS 270.75 / DBVPG 7215 / KCTC 17166 / NRRL Y-17582)</name>
    <name type="common">Yeast</name>
    <dbReference type="NCBI Taxonomy" id="931890"/>
    <lineage>
        <taxon>Eukaryota</taxon>
        <taxon>Fungi</taxon>
        <taxon>Dikarya</taxon>
        <taxon>Ascomycota</taxon>
        <taxon>Saccharomycotina</taxon>
        <taxon>Saccharomycetes</taxon>
        <taxon>Saccharomycetales</taxon>
        <taxon>Saccharomycetaceae</taxon>
        <taxon>Eremothecium</taxon>
    </lineage>
</organism>
<dbReference type="OMA" id="CVVIPWE"/>